<evidence type="ECO:0000313" key="7">
    <source>
        <dbReference type="EMBL" id="TXC91834.1"/>
    </source>
</evidence>
<name>A0A5C6W1Q4_9BACI</name>
<reference evidence="7 8" key="1">
    <citation type="journal article" date="2005" name="Int. J. Syst. Evol. Microbiol.">
        <title>Bacillus litoralis sp. nov., isolated from a tidal flat of the Yellow Sea in Korea.</title>
        <authorList>
            <person name="Yoon J.H."/>
            <person name="Oh T.K."/>
        </authorList>
    </citation>
    <scope>NUCLEOTIDE SEQUENCE [LARGE SCALE GENOMIC DNA]</scope>
    <source>
        <strain evidence="7 8">SW-211</strain>
    </source>
</reference>
<dbReference type="InterPro" id="IPR001279">
    <property type="entry name" value="Metallo-B-lactamas"/>
</dbReference>
<evidence type="ECO:0000256" key="4">
    <source>
        <dbReference type="ARBA" id="ARBA00022801"/>
    </source>
</evidence>
<dbReference type="SUPFAM" id="SSF56281">
    <property type="entry name" value="Metallo-hydrolase/oxidoreductase"/>
    <property type="match status" value="1"/>
</dbReference>
<dbReference type="RefSeq" id="WP_146946580.1">
    <property type="nucleotide sequence ID" value="NZ_VOQF01000003.1"/>
</dbReference>
<dbReference type="Gene3D" id="3.60.15.10">
    <property type="entry name" value="Ribonuclease Z/Hydroxyacylglutathione hydrolase-like"/>
    <property type="match status" value="1"/>
</dbReference>
<keyword evidence="4 7" id="KW-0378">Hydrolase</keyword>
<protein>
    <submittedName>
        <fullName evidence="7">MBL fold metallo-hydrolase</fullName>
    </submittedName>
</protein>
<dbReference type="PANTHER" id="PTHR42978">
    <property type="entry name" value="QUORUM-QUENCHING LACTONASE YTNP-RELATED-RELATED"/>
    <property type="match status" value="1"/>
</dbReference>
<dbReference type="CDD" id="cd07730">
    <property type="entry name" value="metallo-hydrolase-like_MBL-fold"/>
    <property type="match status" value="1"/>
</dbReference>
<organism evidence="7 8">
    <name type="scientific">Metabacillus litoralis</name>
    <dbReference type="NCBI Taxonomy" id="152268"/>
    <lineage>
        <taxon>Bacteria</taxon>
        <taxon>Bacillati</taxon>
        <taxon>Bacillota</taxon>
        <taxon>Bacilli</taxon>
        <taxon>Bacillales</taxon>
        <taxon>Bacillaceae</taxon>
        <taxon>Metabacillus</taxon>
    </lineage>
</organism>
<keyword evidence="5" id="KW-0862">Zinc</keyword>
<dbReference type="GO" id="GO:0046872">
    <property type="term" value="F:metal ion binding"/>
    <property type="evidence" value="ECO:0007669"/>
    <property type="project" value="UniProtKB-KW"/>
</dbReference>
<gene>
    <name evidence="7" type="ORF">FS935_05465</name>
</gene>
<accession>A0A5C6W1Q4</accession>
<comment type="similarity">
    <text evidence="2">Belongs to the metallo-beta-lactamase superfamily.</text>
</comment>
<feature type="domain" description="Metallo-beta-lactamase" evidence="6">
    <location>
        <begin position="33"/>
        <end position="268"/>
    </location>
</feature>
<dbReference type="InterPro" id="IPR036866">
    <property type="entry name" value="RibonucZ/Hydroxyglut_hydro"/>
</dbReference>
<dbReference type="GO" id="GO:0016787">
    <property type="term" value="F:hydrolase activity"/>
    <property type="evidence" value="ECO:0007669"/>
    <property type="project" value="UniProtKB-KW"/>
</dbReference>
<keyword evidence="3" id="KW-0479">Metal-binding</keyword>
<evidence type="ECO:0000256" key="5">
    <source>
        <dbReference type="ARBA" id="ARBA00022833"/>
    </source>
</evidence>
<evidence type="ECO:0000313" key="8">
    <source>
        <dbReference type="Proteomes" id="UP000321363"/>
    </source>
</evidence>
<proteinExistence type="inferred from homology"/>
<dbReference type="PANTHER" id="PTHR42978:SF2">
    <property type="entry name" value="102 KBASES UNSTABLE REGION: FROM 1 TO 119443"/>
    <property type="match status" value="1"/>
</dbReference>
<dbReference type="EMBL" id="VOQF01000003">
    <property type="protein sequence ID" value="TXC91834.1"/>
    <property type="molecule type" value="Genomic_DNA"/>
</dbReference>
<dbReference type="SMART" id="SM00849">
    <property type="entry name" value="Lactamase_B"/>
    <property type="match status" value="1"/>
</dbReference>
<dbReference type="Proteomes" id="UP000321363">
    <property type="component" value="Unassembled WGS sequence"/>
</dbReference>
<keyword evidence="8" id="KW-1185">Reference proteome</keyword>
<evidence type="ECO:0000256" key="3">
    <source>
        <dbReference type="ARBA" id="ARBA00022723"/>
    </source>
</evidence>
<evidence type="ECO:0000256" key="1">
    <source>
        <dbReference type="ARBA" id="ARBA00001947"/>
    </source>
</evidence>
<evidence type="ECO:0000256" key="2">
    <source>
        <dbReference type="ARBA" id="ARBA00007749"/>
    </source>
</evidence>
<dbReference type="OrthoDB" id="333278at2"/>
<dbReference type="InterPro" id="IPR051013">
    <property type="entry name" value="MBL_superfamily_lactonases"/>
</dbReference>
<dbReference type="AlphaFoldDB" id="A0A5C6W1Q4"/>
<sequence>MPINSLKIYECGYCTHPEKVVNPRKSLKTITFSATAALLKHPKKGYILFDTGYASYFLQETKKFPYSIYSKLTPVYFGEQQSLKNQLESDGISADEISTVILSHFHGDHTAGLKDFPKANILTSKEAFTNISGLTNLQALMKGCLLEILPKDIEKRIKFINDCDLIKLDNSYGPFYEGRDLFGDNSVIAIDLTGHAIGQCGLFVQLDSGKKVLLCADAVWVSEAYENAIFPHKIANLLIEDVNSYKNNVLKLHELSKQAPEIDILPTHCKKTANLAKEGYIYE</sequence>
<comment type="cofactor">
    <cofactor evidence="1">
        <name>Zn(2+)</name>
        <dbReference type="ChEBI" id="CHEBI:29105"/>
    </cofactor>
</comment>
<comment type="caution">
    <text evidence="7">The sequence shown here is derived from an EMBL/GenBank/DDBJ whole genome shotgun (WGS) entry which is preliminary data.</text>
</comment>
<evidence type="ECO:0000259" key="6">
    <source>
        <dbReference type="SMART" id="SM00849"/>
    </source>
</evidence>
<dbReference type="Pfam" id="PF00753">
    <property type="entry name" value="Lactamase_B"/>
    <property type="match status" value="1"/>
</dbReference>